<evidence type="ECO:0000256" key="1">
    <source>
        <dbReference type="ARBA" id="ARBA00022679"/>
    </source>
</evidence>
<dbReference type="Pfam" id="PF20143">
    <property type="entry name" value="NAD_kinase_C"/>
    <property type="match status" value="1"/>
</dbReference>
<dbReference type="GO" id="GO:0051287">
    <property type="term" value="F:NAD binding"/>
    <property type="evidence" value="ECO:0007669"/>
    <property type="project" value="UniProtKB-ARBA"/>
</dbReference>
<evidence type="ECO:0000313" key="8">
    <source>
        <dbReference type="Proteomes" id="UP000265926"/>
    </source>
</evidence>
<dbReference type="GO" id="GO:0046872">
    <property type="term" value="F:metal ion binding"/>
    <property type="evidence" value="ECO:0007669"/>
    <property type="project" value="UniProtKB-UniRule"/>
</dbReference>
<feature type="binding site" evidence="6">
    <location>
        <position position="213"/>
    </location>
    <ligand>
        <name>NAD(+)</name>
        <dbReference type="ChEBI" id="CHEBI:57540"/>
    </ligand>
</feature>
<dbReference type="InterPro" id="IPR017437">
    <property type="entry name" value="ATP-NAD_kinase_PpnK-typ_C"/>
</dbReference>
<keyword evidence="6" id="KW-0547">Nucleotide-binding</keyword>
<dbReference type="InterPro" id="IPR016064">
    <property type="entry name" value="NAD/diacylglycerol_kinase_sf"/>
</dbReference>
<name>A0A399SWK7_9BACT</name>
<dbReference type="OrthoDB" id="9774737at2"/>
<dbReference type="HAMAP" id="MF_00361">
    <property type="entry name" value="NAD_kinase"/>
    <property type="match status" value="1"/>
</dbReference>
<keyword evidence="4 6" id="KW-0520">NAD</keyword>
<protein>
    <recommendedName>
        <fullName evidence="6">NAD kinase</fullName>
        <ecNumber evidence="6">2.7.1.23</ecNumber>
    </recommendedName>
    <alternativeName>
        <fullName evidence="6">ATP-dependent NAD kinase</fullName>
    </alternativeName>
</protein>
<keyword evidence="1 6" id="KW-0808">Transferase</keyword>
<comment type="similarity">
    <text evidence="6">Belongs to the NAD kinase family.</text>
</comment>
<dbReference type="AlphaFoldDB" id="A0A399SWK7"/>
<dbReference type="Proteomes" id="UP000265926">
    <property type="component" value="Unassembled WGS sequence"/>
</dbReference>
<organism evidence="7 8">
    <name type="scientific">Maribellus luteus</name>
    <dbReference type="NCBI Taxonomy" id="2305463"/>
    <lineage>
        <taxon>Bacteria</taxon>
        <taxon>Pseudomonadati</taxon>
        <taxon>Bacteroidota</taxon>
        <taxon>Bacteroidia</taxon>
        <taxon>Marinilabiliales</taxon>
        <taxon>Prolixibacteraceae</taxon>
        <taxon>Maribellus</taxon>
    </lineage>
</organism>
<dbReference type="GO" id="GO:0019674">
    <property type="term" value="P:NAD+ metabolic process"/>
    <property type="evidence" value="ECO:0007669"/>
    <property type="project" value="InterPro"/>
</dbReference>
<keyword evidence="8" id="KW-1185">Reference proteome</keyword>
<keyword evidence="6" id="KW-0067">ATP-binding</keyword>
<dbReference type="EC" id="2.7.1.23" evidence="6"/>
<dbReference type="NCBIfam" id="NF002521">
    <property type="entry name" value="PRK01911.1"/>
    <property type="match status" value="1"/>
</dbReference>
<comment type="subcellular location">
    <subcellularLocation>
        <location evidence="6">Cytoplasm</location>
    </subcellularLocation>
</comment>
<dbReference type="EMBL" id="QWGR01000006">
    <property type="protein sequence ID" value="RIJ47868.1"/>
    <property type="molecule type" value="Genomic_DNA"/>
</dbReference>
<keyword evidence="6" id="KW-0963">Cytoplasm</keyword>
<dbReference type="GO" id="GO:0005737">
    <property type="term" value="C:cytoplasm"/>
    <property type="evidence" value="ECO:0007669"/>
    <property type="project" value="UniProtKB-SubCell"/>
</dbReference>
<gene>
    <name evidence="6" type="primary">nadK</name>
    <name evidence="7" type="ORF">D1614_12105</name>
</gene>
<dbReference type="Gene3D" id="2.60.200.30">
    <property type="entry name" value="Probable inorganic polyphosphate/atp-NAD kinase, domain 2"/>
    <property type="match status" value="1"/>
</dbReference>
<evidence type="ECO:0000313" key="7">
    <source>
        <dbReference type="EMBL" id="RIJ47868.1"/>
    </source>
</evidence>
<reference evidence="7 8" key="1">
    <citation type="submission" date="2018-08" db="EMBL/GenBank/DDBJ databases">
        <title>Pallidiluteibacterium maritimus gen. nov., sp. nov., isolated from coastal sediment.</title>
        <authorList>
            <person name="Zhou L.Y."/>
        </authorList>
    </citation>
    <scope>NUCLEOTIDE SEQUENCE [LARGE SCALE GENOMIC DNA]</scope>
    <source>
        <strain evidence="7 8">XSD2</strain>
    </source>
</reference>
<proteinExistence type="inferred from homology"/>
<dbReference type="GO" id="GO:0003951">
    <property type="term" value="F:NAD+ kinase activity"/>
    <property type="evidence" value="ECO:0007669"/>
    <property type="project" value="UniProtKB-UniRule"/>
</dbReference>
<evidence type="ECO:0000256" key="4">
    <source>
        <dbReference type="ARBA" id="ARBA00023027"/>
    </source>
</evidence>
<feature type="active site" description="Proton acceptor" evidence="6">
    <location>
        <position position="75"/>
    </location>
</feature>
<feature type="binding site" evidence="6">
    <location>
        <begin position="189"/>
        <end position="194"/>
    </location>
    <ligand>
        <name>NAD(+)</name>
        <dbReference type="ChEBI" id="CHEBI:57540"/>
    </ligand>
</feature>
<keyword evidence="3 6" id="KW-0521">NADP</keyword>
<comment type="cofactor">
    <cofactor evidence="6">
        <name>a divalent metal cation</name>
        <dbReference type="ChEBI" id="CHEBI:60240"/>
    </cofactor>
</comment>
<evidence type="ECO:0000256" key="3">
    <source>
        <dbReference type="ARBA" id="ARBA00022857"/>
    </source>
</evidence>
<dbReference type="GO" id="GO:0005524">
    <property type="term" value="F:ATP binding"/>
    <property type="evidence" value="ECO:0007669"/>
    <property type="project" value="UniProtKB-KW"/>
</dbReference>
<dbReference type="InterPro" id="IPR002504">
    <property type="entry name" value="NADK"/>
</dbReference>
<accession>A0A399SWK7</accession>
<dbReference type="Pfam" id="PF01513">
    <property type="entry name" value="NAD_kinase"/>
    <property type="match status" value="1"/>
</dbReference>
<dbReference type="RefSeq" id="WP_119438212.1">
    <property type="nucleotide sequence ID" value="NZ_QWGR01000006.1"/>
</dbReference>
<dbReference type="Gene3D" id="3.40.50.10330">
    <property type="entry name" value="Probable inorganic polyphosphate/atp-NAD kinase, domain 1"/>
    <property type="match status" value="1"/>
</dbReference>
<evidence type="ECO:0000256" key="2">
    <source>
        <dbReference type="ARBA" id="ARBA00022777"/>
    </source>
</evidence>
<comment type="caution">
    <text evidence="6">Lacks conserved residue(s) required for the propagation of feature annotation.</text>
</comment>
<sequence>MKVAVFGTHVSEHFTPVLQDFFGFLKAHNIQVQVYKPFYDHLIKDINADVYYSSFFHSHDDFDSGNAFIFSVGGDGTFLQSVLHIRNFEVPVIGVNAGRLGFLADISEDHMRDALIHIFKHNYKVVERSMLEIEFSDRENLDFNYALNETTVLKTDNSSMLNVMAFIDGEFLNNYWADGLIVATPTGSTAYSLSVGGPILTPDSENFIITPLAPHNLTIRPIVVPDNCEIVLKVEGRGSNYLISLDSRSEAVEFSTLIKIRKASFKLKTLQLPEQPFFSTLRNKLMWGVDRRN</sequence>
<feature type="binding site" evidence="6">
    <location>
        <position position="178"/>
    </location>
    <ligand>
        <name>NAD(+)</name>
        <dbReference type="ChEBI" id="CHEBI:57540"/>
    </ligand>
</feature>
<comment type="catalytic activity">
    <reaction evidence="5 6">
        <text>NAD(+) + ATP = ADP + NADP(+) + H(+)</text>
        <dbReference type="Rhea" id="RHEA:18629"/>
        <dbReference type="ChEBI" id="CHEBI:15378"/>
        <dbReference type="ChEBI" id="CHEBI:30616"/>
        <dbReference type="ChEBI" id="CHEBI:57540"/>
        <dbReference type="ChEBI" id="CHEBI:58349"/>
        <dbReference type="ChEBI" id="CHEBI:456216"/>
        <dbReference type="EC" id="2.7.1.23"/>
    </reaction>
</comment>
<dbReference type="GO" id="GO:0006741">
    <property type="term" value="P:NADP+ biosynthetic process"/>
    <property type="evidence" value="ECO:0007669"/>
    <property type="project" value="UniProtKB-UniRule"/>
</dbReference>
<dbReference type="PANTHER" id="PTHR20275:SF0">
    <property type="entry name" value="NAD KINASE"/>
    <property type="match status" value="1"/>
</dbReference>
<comment type="caution">
    <text evidence="7">The sequence shown here is derived from an EMBL/GenBank/DDBJ whole genome shotgun (WGS) entry which is preliminary data.</text>
</comment>
<dbReference type="PANTHER" id="PTHR20275">
    <property type="entry name" value="NAD KINASE"/>
    <property type="match status" value="1"/>
</dbReference>
<keyword evidence="2 6" id="KW-0418">Kinase</keyword>
<evidence type="ECO:0000256" key="5">
    <source>
        <dbReference type="ARBA" id="ARBA00047925"/>
    </source>
</evidence>
<feature type="binding site" evidence="6">
    <location>
        <begin position="75"/>
        <end position="76"/>
    </location>
    <ligand>
        <name>NAD(+)</name>
        <dbReference type="ChEBI" id="CHEBI:57540"/>
    </ligand>
</feature>
<feature type="binding site" evidence="6">
    <location>
        <begin position="148"/>
        <end position="149"/>
    </location>
    <ligand>
        <name>NAD(+)</name>
        <dbReference type="ChEBI" id="CHEBI:57540"/>
    </ligand>
</feature>
<dbReference type="InterPro" id="IPR017438">
    <property type="entry name" value="ATP-NAD_kinase_N"/>
</dbReference>
<evidence type="ECO:0000256" key="6">
    <source>
        <dbReference type="HAMAP-Rule" id="MF_00361"/>
    </source>
</evidence>
<dbReference type="SUPFAM" id="SSF111331">
    <property type="entry name" value="NAD kinase/diacylglycerol kinase-like"/>
    <property type="match status" value="1"/>
</dbReference>
<comment type="function">
    <text evidence="6">Involved in the regulation of the intracellular balance of NAD and NADP, and is a key enzyme in the biosynthesis of NADP. Catalyzes specifically the phosphorylation on 2'-hydroxyl of the adenosine moiety of NAD to yield NADP.</text>
</comment>